<dbReference type="InterPro" id="IPR031807">
    <property type="entry name" value="HicB-like"/>
</dbReference>
<name>A0A1F7UVQ7_9BACT</name>
<dbReference type="PANTHER" id="PTHR34504:SF4">
    <property type="entry name" value="ANTITOXIN HICB"/>
    <property type="match status" value="1"/>
</dbReference>
<comment type="caution">
    <text evidence="2">The sequence shown here is derived from an EMBL/GenBank/DDBJ whole genome shotgun (WGS) entry which is preliminary data.</text>
</comment>
<dbReference type="InterPro" id="IPR051404">
    <property type="entry name" value="TA_system_antitoxin"/>
</dbReference>
<dbReference type="STRING" id="1802401.A3B21_00015"/>
<dbReference type="InterPro" id="IPR035069">
    <property type="entry name" value="TTHA1013/TTHA0281-like"/>
</dbReference>
<feature type="domain" description="HicB-like antitoxin of toxin-antitoxin system" evidence="1">
    <location>
        <begin position="9"/>
        <end position="76"/>
    </location>
</feature>
<gene>
    <name evidence="2" type="ORF">A3B21_00015</name>
</gene>
<sequence length="81" mass="8681">MQSEEILTYTAIFEKAPEGGYVVSVPVLPGCMTQGETFEEAKANIQDAIVGYIEVLKEDGDEVPIESAEHIAATIQVPVAV</sequence>
<proteinExistence type="predicted"/>
<dbReference type="Pfam" id="PF15919">
    <property type="entry name" value="HicB_lk_antitox"/>
    <property type="match status" value="1"/>
</dbReference>
<dbReference type="PANTHER" id="PTHR34504">
    <property type="entry name" value="ANTITOXIN HICB"/>
    <property type="match status" value="1"/>
</dbReference>
<reference evidence="2 3" key="1">
    <citation type="journal article" date="2016" name="Nat. Commun.">
        <title>Thousands of microbial genomes shed light on interconnected biogeochemical processes in an aquifer system.</title>
        <authorList>
            <person name="Anantharaman K."/>
            <person name="Brown C.T."/>
            <person name="Hug L.A."/>
            <person name="Sharon I."/>
            <person name="Castelle C.J."/>
            <person name="Probst A.J."/>
            <person name="Thomas B.C."/>
            <person name="Singh A."/>
            <person name="Wilkins M.J."/>
            <person name="Karaoz U."/>
            <person name="Brodie E.L."/>
            <person name="Williams K.H."/>
            <person name="Hubbard S.S."/>
            <person name="Banfield J.F."/>
        </authorList>
    </citation>
    <scope>NUCLEOTIDE SEQUENCE [LARGE SCALE GENOMIC DNA]</scope>
</reference>
<dbReference type="Proteomes" id="UP000176897">
    <property type="component" value="Unassembled WGS sequence"/>
</dbReference>
<dbReference type="Gene3D" id="3.30.160.250">
    <property type="match status" value="1"/>
</dbReference>
<evidence type="ECO:0000259" key="1">
    <source>
        <dbReference type="Pfam" id="PF15919"/>
    </source>
</evidence>
<dbReference type="SUPFAM" id="SSF143100">
    <property type="entry name" value="TTHA1013/TTHA0281-like"/>
    <property type="match status" value="1"/>
</dbReference>
<organism evidence="2 3">
    <name type="scientific">Candidatus Uhrbacteria bacterium RIFCSPLOWO2_01_FULL_47_24</name>
    <dbReference type="NCBI Taxonomy" id="1802401"/>
    <lineage>
        <taxon>Bacteria</taxon>
        <taxon>Candidatus Uhriibacteriota</taxon>
    </lineage>
</organism>
<evidence type="ECO:0000313" key="3">
    <source>
        <dbReference type="Proteomes" id="UP000176897"/>
    </source>
</evidence>
<accession>A0A1F7UVQ7</accession>
<dbReference type="EMBL" id="MGEJ01000002">
    <property type="protein sequence ID" value="OGL81747.1"/>
    <property type="molecule type" value="Genomic_DNA"/>
</dbReference>
<dbReference type="AlphaFoldDB" id="A0A1F7UVQ7"/>
<protein>
    <recommendedName>
        <fullName evidence="1">HicB-like antitoxin of toxin-antitoxin system domain-containing protein</fullName>
    </recommendedName>
</protein>
<evidence type="ECO:0000313" key="2">
    <source>
        <dbReference type="EMBL" id="OGL81747.1"/>
    </source>
</evidence>